<keyword evidence="2" id="KW-1185">Reference proteome</keyword>
<dbReference type="NCBIfam" id="TIGR04183">
    <property type="entry name" value="Por_Secre_tail"/>
    <property type="match status" value="1"/>
</dbReference>
<accession>A0ABQ1YDB0</accession>
<comment type="caution">
    <text evidence="1">The sequence shown here is derived from an EMBL/GenBank/DDBJ whole genome shotgun (WGS) entry which is preliminary data.</text>
</comment>
<dbReference type="InterPro" id="IPR026444">
    <property type="entry name" value="Secre_tail"/>
</dbReference>
<organism evidence="1 2">
    <name type="scientific">Dyadobacter endophyticus</name>
    <dbReference type="NCBI Taxonomy" id="1749036"/>
    <lineage>
        <taxon>Bacteria</taxon>
        <taxon>Pseudomonadati</taxon>
        <taxon>Bacteroidota</taxon>
        <taxon>Cytophagia</taxon>
        <taxon>Cytophagales</taxon>
        <taxon>Spirosomataceae</taxon>
        <taxon>Dyadobacter</taxon>
    </lineage>
</organism>
<reference evidence="2" key="1">
    <citation type="journal article" date="2019" name="Int. J. Syst. Evol. Microbiol.">
        <title>The Global Catalogue of Microorganisms (GCM) 10K type strain sequencing project: providing services to taxonomists for standard genome sequencing and annotation.</title>
        <authorList>
            <consortium name="The Broad Institute Genomics Platform"/>
            <consortium name="The Broad Institute Genome Sequencing Center for Infectious Disease"/>
            <person name="Wu L."/>
            <person name="Ma J."/>
        </authorList>
    </citation>
    <scope>NUCLEOTIDE SEQUENCE [LARGE SCALE GENOMIC DNA]</scope>
    <source>
        <strain evidence="2">CGMCC 1.15288</strain>
    </source>
</reference>
<dbReference type="Proteomes" id="UP000600214">
    <property type="component" value="Unassembled WGS sequence"/>
</dbReference>
<evidence type="ECO:0000313" key="1">
    <source>
        <dbReference type="EMBL" id="GGH21045.1"/>
    </source>
</evidence>
<name>A0ABQ1YDB0_9BACT</name>
<protein>
    <recommendedName>
        <fullName evidence="3">Por secretion system C-terminal sorting domain-containing protein</fullName>
    </recommendedName>
</protein>
<sequence>MWRGAWEPVGDAEIPWGVYRDGRYFYSIYEPAIVLDAGTRFGLFQTATTATTAKMSAMATDDKPNQFKSTKPFPNPADKGGFRVWIPNGKTAMTLTDKMGINVEMNATAEAGGMILIKPSEQLQKGIYLLNIEQAGQRKTHRIYFH</sequence>
<dbReference type="EMBL" id="BMIA01000001">
    <property type="protein sequence ID" value="GGH21045.1"/>
    <property type="molecule type" value="Genomic_DNA"/>
</dbReference>
<evidence type="ECO:0000313" key="2">
    <source>
        <dbReference type="Proteomes" id="UP000600214"/>
    </source>
</evidence>
<proteinExistence type="predicted"/>
<gene>
    <name evidence="1" type="ORF">GCM10007423_01860</name>
</gene>
<evidence type="ECO:0008006" key="3">
    <source>
        <dbReference type="Google" id="ProtNLM"/>
    </source>
</evidence>